<sequence length="395" mass="44900">MPLTFVRTWKVGALTVVCTLLFLQDYVRWISEKKITEDANRKFMMTSMKAGTIKDTTNAPATQNKTKALADTAVCVSGQLRALRQTAKPIAKYVVQAQDADLYVSTSEDRDFDKIDSLRNATQDDRVFRLNKIPAGFDIQNWYGQQAGKNKTWFNEVTKNERLSFLSGGGAYLHYHLHRCSEMIQEQEDARGERYKYVRFLRPDMLYLAESMPSKFVGENTNSCFCTTGPKIFPRWVGDFEGICDRKAADAYMSTVRLVTQNSSFVVGRKMRRSGPHSWLLLRLSDANVRIENVVNVAFLTCSEEEVLPRESLKQTLRGSSVCVKKGLNNDFVKVGKSNRPLYKAAAHWSALVRACGWSKSLVTLTKRKKLYTKILSKLRRGRTPPETLCKLIAK</sequence>
<organism evidence="1">
    <name type="scientific">Lotharella oceanica</name>
    <dbReference type="NCBI Taxonomy" id="641309"/>
    <lineage>
        <taxon>Eukaryota</taxon>
        <taxon>Sar</taxon>
        <taxon>Rhizaria</taxon>
        <taxon>Cercozoa</taxon>
        <taxon>Chlorarachniophyceae</taxon>
        <taxon>Lotharella</taxon>
    </lineage>
</organism>
<dbReference type="AlphaFoldDB" id="A0A7S2TSF6"/>
<gene>
    <name evidence="1" type="ORF">LSP00402_LOCUS12356</name>
</gene>
<evidence type="ECO:0000313" key="1">
    <source>
        <dbReference type="EMBL" id="CAD9768376.1"/>
    </source>
</evidence>
<dbReference type="EMBL" id="HBHP01019899">
    <property type="protein sequence ID" value="CAD9768376.1"/>
    <property type="molecule type" value="Transcribed_RNA"/>
</dbReference>
<reference evidence="1" key="1">
    <citation type="submission" date="2021-01" db="EMBL/GenBank/DDBJ databases">
        <authorList>
            <person name="Corre E."/>
            <person name="Pelletier E."/>
            <person name="Niang G."/>
            <person name="Scheremetjew M."/>
            <person name="Finn R."/>
            <person name="Kale V."/>
            <person name="Holt S."/>
            <person name="Cochrane G."/>
            <person name="Meng A."/>
            <person name="Brown T."/>
            <person name="Cohen L."/>
        </authorList>
    </citation>
    <scope>NUCLEOTIDE SEQUENCE</scope>
    <source>
        <strain evidence="1">CCMP622</strain>
    </source>
</reference>
<proteinExistence type="predicted"/>
<name>A0A7S2TSF6_9EUKA</name>
<accession>A0A7S2TSF6</accession>
<protein>
    <submittedName>
        <fullName evidence="1">Uncharacterized protein</fullName>
    </submittedName>
</protein>